<feature type="transmembrane region" description="Helical" evidence="5">
    <location>
        <begin position="41"/>
        <end position="66"/>
    </location>
</feature>
<keyword evidence="4 5" id="KW-0472">Membrane</keyword>
<comment type="subcellular location">
    <subcellularLocation>
        <location evidence="1">Membrane</location>
        <topology evidence="1">Multi-pass membrane protein</topology>
    </subcellularLocation>
</comment>
<dbReference type="EMBL" id="PJQY01000337">
    <property type="protein sequence ID" value="PQQ12661.1"/>
    <property type="molecule type" value="Genomic_DNA"/>
</dbReference>
<evidence type="ECO:0000256" key="5">
    <source>
        <dbReference type="SAM" id="Phobius"/>
    </source>
</evidence>
<evidence type="ECO:0000256" key="4">
    <source>
        <dbReference type="ARBA" id="ARBA00023136"/>
    </source>
</evidence>
<evidence type="ECO:0000256" key="3">
    <source>
        <dbReference type="ARBA" id="ARBA00022989"/>
    </source>
</evidence>
<dbReference type="PANTHER" id="PTHR43029:SF38">
    <property type="entry name" value="AMMONIUM TRANSPORTER 2"/>
    <property type="match status" value="1"/>
</dbReference>
<dbReference type="STRING" id="2094558.A0A314Z751"/>
<evidence type="ECO:0000313" key="6">
    <source>
        <dbReference type="EMBL" id="PQQ12661.1"/>
    </source>
</evidence>
<proteinExistence type="predicted"/>
<dbReference type="InterPro" id="IPR029020">
    <property type="entry name" value="Ammonium/urea_transptr"/>
</dbReference>
<keyword evidence="2 5" id="KW-0812">Transmembrane</keyword>
<dbReference type="Proteomes" id="UP000250321">
    <property type="component" value="Unassembled WGS sequence"/>
</dbReference>
<evidence type="ECO:0000256" key="1">
    <source>
        <dbReference type="ARBA" id="ARBA00004141"/>
    </source>
</evidence>
<evidence type="ECO:0000256" key="2">
    <source>
        <dbReference type="ARBA" id="ARBA00022692"/>
    </source>
</evidence>
<dbReference type="OrthoDB" id="1736663at2759"/>
<dbReference type="InterPro" id="IPR001905">
    <property type="entry name" value="Ammonium_transpt"/>
</dbReference>
<sequence>MKNISLSSIIFSRSVQAYTAGRQQQRSILWRHGGMQFLKQLVAAMFVAAWNIISTTIILLAIRVFIPLRMPEEQLIIGDRCCSWRRGLCSLG</sequence>
<reference evidence="6 7" key="1">
    <citation type="submission" date="2018-02" db="EMBL/GenBank/DDBJ databases">
        <title>Draft genome of wild Prunus yedoensis var. nudiflora.</title>
        <authorList>
            <person name="Baek S."/>
            <person name="Kim J.-H."/>
            <person name="Choi K."/>
            <person name="Kim G.-B."/>
            <person name="Cho A."/>
            <person name="Jang H."/>
            <person name="Shin C.-H."/>
            <person name="Yu H.-J."/>
            <person name="Mun J.-H."/>
        </authorList>
    </citation>
    <scope>NUCLEOTIDE SEQUENCE [LARGE SCALE GENOMIC DNA]</scope>
    <source>
        <strain evidence="7">cv. Jeju island</strain>
        <tissue evidence="6">Leaf</tissue>
    </source>
</reference>
<name>A0A314Z751_PRUYE</name>
<dbReference type="PANTHER" id="PTHR43029">
    <property type="entry name" value="AMMONIUM TRANSPORTER MEP2"/>
    <property type="match status" value="1"/>
</dbReference>
<accession>A0A314Z751</accession>
<gene>
    <name evidence="6" type="ORF">Pyn_05804</name>
</gene>
<keyword evidence="7" id="KW-1185">Reference proteome</keyword>
<keyword evidence="3 5" id="KW-1133">Transmembrane helix</keyword>
<dbReference type="GO" id="GO:0005886">
    <property type="term" value="C:plasma membrane"/>
    <property type="evidence" value="ECO:0007669"/>
    <property type="project" value="TreeGrafter"/>
</dbReference>
<evidence type="ECO:0000313" key="7">
    <source>
        <dbReference type="Proteomes" id="UP000250321"/>
    </source>
</evidence>
<dbReference type="AlphaFoldDB" id="A0A314Z751"/>
<organism evidence="6 7">
    <name type="scientific">Prunus yedoensis var. nudiflora</name>
    <dbReference type="NCBI Taxonomy" id="2094558"/>
    <lineage>
        <taxon>Eukaryota</taxon>
        <taxon>Viridiplantae</taxon>
        <taxon>Streptophyta</taxon>
        <taxon>Embryophyta</taxon>
        <taxon>Tracheophyta</taxon>
        <taxon>Spermatophyta</taxon>
        <taxon>Magnoliopsida</taxon>
        <taxon>eudicotyledons</taxon>
        <taxon>Gunneridae</taxon>
        <taxon>Pentapetalae</taxon>
        <taxon>rosids</taxon>
        <taxon>fabids</taxon>
        <taxon>Rosales</taxon>
        <taxon>Rosaceae</taxon>
        <taxon>Amygdaloideae</taxon>
        <taxon>Amygdaleae</taxon>
        <taxon>Prunus</taxon>
    </lineage>
</organism>
<dbReference type="GO" id="GO:0008519">
    <property type="term" value="F:ammonium channel activity"/>
    <property type="evidence" value="ECO:0007669"/>
    <property type="project" value="InterPro"/>
</dbReference>
<protein>
    <submittedName>
        <fullName evidence="6">Ammonium transporter 2</fullName>
    </submittedName>
</protein>
<comment type="caution">
    <text evidence="6">The sequence shown here is derived from an EMBL/GenBank/DDBJ whole genome shotgun (WGS) entry which is preliminary data.</text>
</comment>
<dbReference type="Gene3D" id="1.10.3430.10">
    <property type="entry name" value="Ammonium transporter AmtB like domains"/>
    <property type="match status" value="1"/>
</dbReference>